<evidence type="ECO:0008006" key="4">
    <source>
        <dbReference type="Google" id="ProtNLM"/>
    </source>
</evidence>
<protein>
    <recommendedName>
        <fullName evidence="4">Ribosome biogenesis protein NOP53</fullName>
    </recommendedName>
</protein>
<feature type="region of interest" description="Disordered" evidence="1">
    <location>
        <begin position="94"/>
        <end position="143"/>
    </location>
</feature>
<accession>A0AB34IZ69</accession>
<feature type="region of interest" description="Disordered" evidence="1">
    <location>
        <begin position="1"/>
        <end position="43"/>
    </location>
</feature>
<comment type="caution">
    <text evidence="2">The sequence shown here is derived from an EMBL/GenBank/DDBJ whole genome shotgun (WGS) entry which is preliminary data.</text>
</comment>
<feature type="compositionally biased region" description="Basic and acidic residues" evidence="1">
    <location>
        <begin position="14"/>
        <end position="23"/>
    </location>
</feature>
<feature type="compositionally biased region" description="Low complexity" evidence="1">
    <location>
        <begin position="98"/>
        <end position="113"/>
    </location>
</feature>
<evidence type="ECO:0000313" key="3">
    <source>
        <dbReference type="Proteomes" id="UP001515480"/>
    </source>
</evidence>
<evidence type="ECO:0000256" key="1">
    <source>
        <dbReference type="SAM" id="MobiDB-lite"/>
    </source>
</evidence>
<sequence>MGKAEKKKKKKRFSPMERGDKMNVDSSQPAPKPLSAHQARHLERKRLQAEASELKRQRGKVSKALSKFQYKAEKKALSKNLNVVKAAAASLRSTSFMSPAEGAEPESSSPFSFNLPICSDTHATGSWPEMGRNDQTHIPPMKG</sequence>
<evidence type="ECO:0000313" key="2">
    <source>
        <dbReference type="EMBL" id="KAL1510437.1"/>
    </source>
</evidence>
<name>A0AB34IZ69_PRYPA</name>
<keyword evidence="3" id="KW-1185">Reference proteome</keyword>
<gene>
    <name evidence="2" type="ORF">AB1Y20_006744</name>
</gene>
<dbReference type="AlphaFoldDB" id="A0AB34IZ69"/>
<dbReference type="EMBL" id="JBGBPQ010000015">
    <property type="protein sequence ID" value="KAL1510437.1"/>
    <property type="molecule type" value="Genomic_DNA"/>
</dbReference>
<dbReference type="Proteomes" id="UP001515480">
    <property type="component" value="Unassembled WGS sequence"/>
</dbReference>
<proteinExistence type="predicted"/>
<feature type="compositionally biased region" description="Basic residues" evidence="1">
    <location>
        <begin position="1"/>
        <end position="13"/>
    </location>
</feature>
<organism evidence="2 3">
    <name type="scientific">Prymnesium parvum</name>
    <name type="common">Toxic golden alga</name>
    <dbReference type="NCBI Taxonomy" id="97485"/>
    <lineage>
        <taxon>Eukaryota</taxon>
        <taxon>Haptista</taxon>
        <taxon>Haptophyta</taxon>
        <taxon>Prymnesiophyceae</taxon>
        <taxon>Prymnesiales</taxon>
        <taxon>Prymnesiaceae</taxon>
        <taxon>Prymnesium</taxon>
    </lineage>
</organism>
<reference evidence="2 3" key="1">
    <citation type="journal article" date="2024" name="Science">
        <title>Giant polyketide synthase enzymes in the biosynthesis of giant marine polyether toxins.</title>
        <authorList>
            <person name="Fallon T.R."/>
            <person name="Shende V.V."/>
            <person name="Wierzbicki I.H."/>
            <person name="Pendleton A.L."/>
            <person name="Watervoot N.F."/>
            <person name="Auber R.P."/>
            <person name="Gonzalez D.J."/>
            <person name="Wisecaver J.H."/>
            <person name="Moore B.S."/>
        </authorList>
    </citation>
    <scope>NUCLEOTIDE SEQUENCE [LARGE SCALE GENOMIC DNA]</scope>
    <source>
        <strain evidence="2 3">12B1</strain>
    </source>
</reference>